<sequence>MIETESSGFGPIREKAFGAARRPQQTQNENKLSAEYSQSAAEAIFNQNFSFFPIRATINMNFEL</sequence>
<gene>
    <name evidence="2" type="ORF">WF834_12615</name>
</gene>
<proteinExistence type="predicted"/>
<organism evidence="2 3">
    <name type="scientific">Faecalibacterium wellingii</name>
    <dbReference type="NCBI Taxonomy" id="2929491"/>
    <lineage>
        <taxon>Bacteria</taxon>
        <taxon>Bacillati</taxon>
        <taxon>Bacillota</taxon>
        <taxon>Clostridia</taxon>
        <taxon>Eubacteriales</taxon>
        <taxon>Oscillospiraceae</taxon>
        <taxon>Faecalibacterium</taxon>
    </lineage>
</organism>
<comment type="caution">
    <text evidence="2">The sequence shown here is derived from an EMBL/GenBank/DDBJ whole genome shotgun (WGS) entry which is preliminary data.</text>
</comment>
<evidence type="ECO:0000313" key="3">
    <source>
        <dbReference type="Proteomes" id="UP001373196"/>
    </source>
</evidence>
<dbReference type="RefSeq" id="WP_339396185.1">
    <property type="nucleotide sequence ID" value="NZ_JBBFGL010000015.1"/>
</dbReference>
<feature type="region of interest" description="Disordered" evidence="1">
    <location>
        <begin position="1"/>
        <end position="33"/>
    </location>
</feature>
<protein>
    <submittedName>
        <fullName evidence="2">Uncharacterized protein</fullName>
    </submittedName>
</protein>
<evidence type="ECO:0000313" key="2">
    <source>
        <dbReference type="EMBL" id="MEJ5196996.1"/>
    </source>
</evidence>
<dbReference type="Proteomes" id="UP001373196">
    <property type="component" value="Unassembled WGS sequence"/>
</dbReference>
<evidence type="ECO:0000256" key="1">
    <source>
        <dbReference type="SAM" id="MobiDB-lite"/>
    </source>
</evidence>
<name>A0AB35Y7Y3_9FIRM</name>
<dbReference type="EMBL" id="JBBFGL010000015">
    <property type="protein sequence ID" value="MEJ5196996.1"/>
    <property type="molecule type" value="Genomic_DNA"/>
</dbReference>
<reference evidence="2" key="1">
    <citation type="submission" date="2024-03" db="EMBL/GenBank/DDBJ databases">
        <authorList>
            <person name="Plomp N."/>
            <person name="Harmsen H.J."/>
        </authorList>
    </citation>
    <scope>NUCLEOTIDE SEQUENCE</scope>
    <source>
        <strain evidence="2">HTF-128</strain>
    </source>
</reference>
<feature type="compositionally biased region" description="Polar residues" evidence="1">
    <location>
        <begin position="23"/>
        <end position="33"/>
    </location>
</feature>
<accession>A0AB35Y7Y3</accession>
<dbReference type="AlphaFoldDB" id="A0AB35Y7Y3"/>